<dbReference type="GO" id="GO:0030170">
    <property type="term" value="F:pyridoxal phosphate binding"/>
    <property type="evidence" value="ECO:0007669"/>
    <property type="project" value="InterPro"/>
</dbReference>
<dbReference type="Gene3D" id="3.40.640.10">
    <property type="entry name" value="Type I PLP-dependent aspartate aminotransferase-like (Major domain)"/>
    <property type="match status" value="1"/>
</dbReference>
<dbReference type="SUPFAM" id="SSF53383">
    <property type="entry name" value="PLP-dependent transferases"/>
    <property type="match status" value="1"/>
</dbReference>
<dbReference type="EC" id="4.4.1.11" evidence="3"/>
<comment type="similarity">
    <text evidence="2">Belongs to the trans-sulfuration enzymes family. L-methionine gamma-lyase subfamily.</text>
</comment>
<gene>
    <name evidence="10" type="ORF">A3Q29_16940</name>
</gene>
<reference evidence="10 11" key="1">
    <citation type="submission" date="2016-03" db="EMBL/GenBank/DDBJ databases">
        <title>Genome sequence of Providencia stuartii strain, isolated from the salivary glands of larval Lucilia sericata.</title>
        <authorList>
            <person name="Yuan Y."/>
            <person name="Zhang Y."/>
            <person name="Fu S."/>
            <person name="Crippen T.L."/>
            <person name="Visi D."/>
            <person name="Benbow M.E."/>
            <person name="Allen M."/>
            <person name="Tomberlin J.K."/>
            <person name="Sze S.-H."/>
            <person name="Tarone A.M."/>
        </authorList>
    </citation>
    <scope>NUCLEOTIDE SEQUENCE [LARGE SCALE GENOMIC DNA]</scope>
    <source>
        <strain evidence="10 11">Crippen</strain>
    </source>
</reference>
<comment type="cofactor">
    <cofactor evidence="1 9">
        <name>pyridoxal 5'-phosphate</name>
        <dbReference type="ChEBI" id="CHEBI:597326"/>
    </cofactor>
</comment>
<name>A0A1S1HS55_PROST</name>
<dbReference type="InterPro" id="IPR015422">
    <property type="entry name" value="PyrdxlP-dep_Trfase_small"/>
</dbReference>
<dbReference type="CDD" id="cd00614">
    <property type="entry name" value="CGS_like"/>
    <property type="match status" value="1"/>
</dbReference>
<evidence type="ECO:0000256" key="4">
    <source>
        <dbReference type="ARBA" id="ARBA00019040"/>
    </source>
</evidence>
<dbReference type="GO" id="GO:0009086">
    <property type="term" value="P:methionine biosynthetic process"/>
    <property type="evidence" value="ECO:0007669"/>
    <property type="project" value="UniProtKB-ARBA"/>
</dbReference>
<dbReference type="PROSITE" id="PS00868">
    <property type="entry name" value="CYS_MET_METAB_PP"/>
    <property type="match status" value="1"/>
</dbReference>
<organism evidence="10 11">
    <name type="scientific">Providencia stuartii</name>
    <dbReference type="NCBI Taxonomy" id="588"/>
    <lineage>
        <taxon>Bacteria</taxon>
        <taxon>Pseudomonadati</taxon>
        <taxon>Pseudomonadota</taxon>
        <taxon>Gammaproteobacteria</taxon>
        <taxon>Enterobacterales</taxon>
        <taxon>Morganellaceae</taxon>
        <taxon>Providencia</taxon>
    </lineage>
</organism>
<dbReference type="PANTHER" id="PTHR11808">
    <property type="entry name" value="TRANS-SULFURATION ENZYME FAMILY MEMBER"/>
    <property type="match status" value="1"/>
</dbReference>
<comment type="catalytic activity">
    <reaction evidence="7">
        <text>L-methionine + H2O = methanethiol + 2-oxobutanoate + NH4(+)</text>
        <dbReference type="Rhea" id="RHEA:23800"/>
        <dbReference type="ChEBI" id="CHEBI:15377"/>
        <dbReference type="ChEBI" id="CHEBI:16007"/>
        <dbReference type="ChEBI" id="CHEBI:16763"/>
        <dbReference type="ChEBI" id="CHEBI:28938"/>
        <dbReference type="ChEBI" id="CHEBI:57844"/>
        <dbReference type="EC" id="4.4.1.11"/>
    </reaction>
</comment>
<dbReference type="PIRSF" id="PIRSF001434">
    <property type="entry name" value="CGS"/>
    <property type="match status" value="1"/>
</dbReference>
<dbReference type="Proteomes" id="UP000179588">
    <property type="component" value="Unassembled WGS sequence"/>
</dbReference>
<evidence type="ECO:0000313" key="10">
    <source>
        <dbReference type="EMBL" id="OHT24918.1"/>
    </source>
</evidence>
<evidence type="ECO:0000313" key="11">
    <source>
        <dbReference type="Proteomes" id="UP000179588"/>
    </source>
</evidence>
<evidence type="ECO:0000256" key="3">
    <source>
        <dbReference type="ARBA" id="ARBA00012222"/>
    </source>
</evidence>
<evidence type="ECO:0000256" key="5">
    <source>
        <dbReference type="ARBA" id="ARBA00022898"/>
    </source>
</evidence>
<dbReference type="PANTHER" id="PTHR11808:SF80">
    <property type="entry name" value="CYSTATHIONINE GAMMA-LYASE"/>
    <property type="match status" value="1"/>
</dbReference>
<feature type="modified residue" description="N6-(pyridoxal phosphate)lysine" evidence="8">
    <location>
        <position position="210"/>
    </location>
</feature>
<proteinExistence type="inferred from homology"/>
<keyword evidence="11" id="KW-1185">Reference proteome</keyword>
<evidence type="ECO:0000256" key="1">
    <source>
        <dbReference type="ARBA" id="ARBA00001933"/>
    </source>
</evidence>
<dbReference type="InterPro" id="IPR015421">
    <property type="entry name" value="PyrdxlP-dep_Trfase_major"/>
</dbReference>
<evidence type="ECO:0000256" key="9">
    <source>
        <dbReference type="RuleBase" id="RU362118"/>
    </source>
</evidence>
<sequence length="394" mass="43191">MSVNKTNAFETRIIHSFYNQQENKGALVPPVYQTSTYSFSSAEEGAACFSGEKDGYIYTRINNPTLDLLEKRIADLEGGEAAIVFSSGMGAITSTFWSLVVPGDEILVDMTVYGCTYSFFHGGLERFGLKVRHIDMSDPTNVANAITENTRAIFFESPANPDMRLVDIQAVSQIAKRNNVIVIVDNTYCTPYVQQPLTLGADIAIHSLTKYMSGHGDVVAGAVITTKEIAAKIRMVGLKDMTGACLSPHDASLVMRGMKTLPVRLERIVKNAQIVAQYLESHPKIASVIYPGLPSFKQYELAKKQMKLAGGMIACEINGGLESGKHFLNRLNLFSRAVSLGDCESLAQHPASMTHSTYTPEERQFYGISDGLLRLSIGLEDVNDLIEDLEQALQ</sequence>
<dbReference type="GO" id="GO:0018826">
    <property type="term" value="F:methionine gamma-lyase activity"/>
    <property type="evidence" value="ECO:0007669"/>
    <property type="project" value="UniProtKB-EC"/>
</dbReference>
<protein>
    <recommendedName>
        <fullName evidence="4">L-methionine gamma-lyase</fullName>
        <ecNumber evidence="3">4.4.1.11</ecNumber>
    </recommendedName>
</protein>
<dbReference type="EMBL" id="LVIE01000101">
    <property type="protein sequence ID" value="OHT24918.1"/>
    <property type="molecule type" value="Genomic_DNA"/>
</dbReference>
<keyword evidence="6 10" id="KW-0456">Lyase</keyword>
<evidence type="ECO:0000256" key="7">
    <source>
        <dbReference type="ARBA" id="ARBA00049180"/>
    </source>
</evidence>
<dbReference type="InterPro" id="IPR054542">
    <property type="entry name" value="Cys_met_metab_PP"/>
</dbReference>
<dbReference type="InterPro" id="IPR000277">
    <property type="entry name" value="Cys/Met-Metab_PyrdxlP-dep_enz"/>
</dbReference>
<dbReference type="InterPro" id="IPR015424">
    <property type="entry name" value="PyrdxlP-dep_Trfase"/>
</dbReference>
<comment type="caution">
    <text evidence="10">The sequence shown here is derived from an EMBL/GenBank/DDBJ whole genome shotgun (WGS) entry which is preliminary data.</text>
</comment>
<evidence type="ECO:0000256" key="6">
    <source>
        <dbReference type="ARBA" id="ARBA00023239"/>
    </source>
</evidence>
<dbReference type="NCBIfam" id="TIGR01328">
    <property type="entry name" value="met_gam_lyase"/>
    <property type="match status" value="1"/>
</dbReference>
<evidence type="ECO:0000256" key="2">
    <source>
        <dbReference type="ARBA" id="ARBA00008667"/>
    </source>
</evidence>
<dbReference type="AlphaFoldDB" id="A0A1S1HS55"/>
<dbReference type="FunFam" id="3.90.1150.10:FF:000033">
    <property type="entry name" value="Cystathionine gamma-synthase"/>
    <property type="match status" value="1"/>
</dbReference>
<accession>A0A1S1HS55</accession>
<dbReference type="Pfam" id="PF01053">
    <property type="entry name" value="Cys_Met_Meta_PP"/>
    <property type="match status" value="1"/>
</dbReference>
<dbReference type="GO" id="GO:0005737">
    <property type="term" value="C:cytoplasm"/>
    <property type="evidence" value="ECO:0007669"/>
    <property type="project" value="TreeGrafter"/>
</dbReference>
<dbReference type="FunFam" id="3.40.640.10:FF:000046">
    <property type="entry name" value="Cystathionine gamma-lyase"/>
    <property type="match status" value="1"/>
</dbReference>
<dbReference type="Gene3D" id="3.90.1150.10">
    <property type="entry name" value="Aspartate Aminotransferase, domain 1"/>
    <property type="match status" value="1"/>
</dbReference>
<keyword evidence="5 8" id="KW-0663">Pyridoxal phosphate</keyword>
<dbReference type="GO" id="GO:0019346">
    <property type="term" value="P:transsulfuration"/>
    <property type="evidence" value="ECO:0007669"/>
    <property type="project" value="InterPro"/>
</dbReference>
<evidence type="ECO:0000256" key="8">
    <source>
        <dbReference type="PIRSR" id="PIRSR001434-2"/>
    </source>
</evidence>
<dbReference type="InterPro" id="IPR006237">
    <property type="entry name" value="L-Met_gamma_lys"/>
</dbReference>